<keyword evidence="2" id="KW-0732">Signal</keyword>
<dbReference type="InterPro" id="IPR025392">
    <property type="entry name" value="DUF4124"/>
</dbReference>
<dbReference type="AlphaFoldDB" id="A0A850QKQ1"/>
<feature type="region of interest" description="Disordered" evidence="1">
    <location>
        <begin position="33"/>
        <end position="115"/>
    </location>
</feature>
<feature type="compositionally biased region" description="Basic and acidic residues" evidence="1">
    <location>
        <begin position="82"/>
        <end position="102"/>
    </location>
</feature>
<proteinExistence type="predicted"/>
<feature type="domain" description="DUF4124" evidence="3">
    <location>
        <begin position="11"/>
        <end position="70"/>
    </location>
</feature>
<feature type="compositionally biased region" description="Polar residues" evidence="1">
    <location>
        <begin position="56"/>
        <end position="68"/>
    </location>
</feature>
<gene>
    <name evidence="4" type="ORF">HV832_02655</name>
</gene>
<keyword evidence="5" id="KW-1185">Reference proteome</keyword>
<evidence type="ECO:0000256" key="2">
    <source>
        <dbReference type="SAM" id="SignalP"/>
    </source>
</evidence>
<dbReference type="EMBL" id="JABXYJ010000001">
    <property type="protein sequence ID" value="NVO76736.1"/>
    <property type="molecule type" value="Genomic_DNA"/>
</dbReference>
<evidence type="ECO:0000313" key="4">
    <source>
        <dbReference type="EMBL" id="NVO76736.1"/>
    </source>
</evidence>
<feature type="chain" id="PRO_5032453616" evidence="2">
    <location>
        <begin position="23"/>
        <end position="162"/>
    </location>
</feature>
<evidence type="ECO:0000313" key="5">
    <source>
        <dbReference type="Proteomes" id="UP000588051"/>
    </source>
</evidence>
<dbReference type="Pfam" id="PF13511">
    <property type="entry name" value="DUF4124"/>
    <property type="match status" value="1"/>
</dbReference>
<evidence type="ECO:0000259" key="3">
    <source>
        <dbReference type="Pfam" id="PF13511"/>
    </source>
</evidence>
<feature type="signal peptide" evidence="2">
    <location>
        <begin position="1"/>
        <end position="22"/>
    </location>
</feature>
<protein>
    <submittedName>
        <fullName evidence="4">DUF4124 domain-containing protein</fullName>
    </submittedName>
</protein>
<accession>A0A850QKQ1</accession>
<dbReference type="RefSeq" id="WP_176801974.1">
    <property type="nucleotide sequence ID" value="NZ_JABXYJ010000001.1"/>
</dbReference>
<organism evidence="4 5">
    <name type="scientific">Undibacterium oligocarboniphilum</name>
    <dbReference type="NCBI Taxonomy" id="666702"/>
    <lineage>
        <taxon>Bacteria</taxon>
        <taxon>Pseudomonadati</taxon>
        <taxon>Pseudomonadota</taxon>
        <taxon>Betaproteobacteria</taxon>
        <taxon>Burkholderiales</taxon>
        <taxon>Oxalobacteraceae</taxon>
        <taxon>Undibacterium</taxon>
    </lineage>
</organism>
<name>A0A850QKQ1_9BURK</name>
<sequence>MLTYRIAALIMLGMLACPAANAQYVWVDEKGNKQFSDTPPPVSVPKNRIIKGGTPISKTETDSSNAQDAASAPAKPMTTAEKNQDFNKRRAEQAIKDKKATDEQQANADKANNCERAKNYQKILDSGVRVTTADKNGERSYLTDSQREKEVADIKKALSDCK</sequence>
<dbReference type="PROSITE" id="PS51257">
    <property type="entry name" value="PROKAR_LIPOPROTEIN"/>
    <property type="match status" value="1"/>
</dbReference>
<comment type="caution">
    <text evidence="4">The sequence shown here is derived from an EMBL/GenBank/DDBJ whole genome shotgun (WGS) entry which is preliminary data.</text>
</comment>
<evidence type="ECO:0000256" key="1">
    <source>
        <dbReference type="SAM" id="MobiDB-lite"/>
    </source>
</evidence>
<dbReference type="Proteomes" id="UP000588051">
    <property type="component" value="Unassembled WGS sequence"/>
</dbReference>
<reference evidence="4 5" key="1">
    <citation type="submission" date="2020-06" db="EMBL/GenBank/DDBJ databases">
        <authorList>
            <person name="Qiu C."/>
            <person name="Liu Z."/>
        </authorList>
    </citation>
    <scope>NUCLEOTIDE SEQUENCE [LARGE SCALE GENOMIC DNA]</scope>
    <source>
        <strain evidence="4 5">EM 1</strain>
    </source>
</reference>